<accession>A0A0N4Y6I5</accession>
<sequence length="84" mass="9195">MFVNWATDMVGVVTITSCPCWTREAVIESPVPNVACTPTIGKADIHSAEAWRWSSANEGLATISDENLRRKELSGFGKSRELQA</sequence>
<dbReference type="AlphaFoldDB" id="A0A0N4Y6I5"/>
<dbReference type="EMBL" id="UYSL01020580">
    <property type="protein sequence ID" value="VDL75285.1"/>
    <property type="molecule type" value="Genomic_DNA"/>
</dbReference>
<dbReference type="Proteomes" id="UP000271162">
    <property type="component" value="Unassembled WGS sequence"/>
</dbReference>
<name>A0A0N4Y6I5_NIPBR</name>
<organism evidence="3">
    <name type="scientific">Nippostrongylus brasiliensis</name>
    <name type="common">Rat hookworm</name>
    <dbReference type="NCBI Taxonomy" id="27835"/>
    <lineage>
        <taxon>Eukaryota</taxon>
        <taxon>Metazoa</taxon>
        <taxon>Ecdysozoa</taxon>
        <taxon>Nematoda</taxon>
        <taxon>Chromadorea</taxon>
        <taxon>Rhabditida</taxon>
        <taxon>Rhabditina</taxon>
        <taxon>Rhabditomorpha</taxon>
        <taxon>Strongyloidea</taxon>
        <taxon>Heligmosomidae</taxon>
        <taxon>Nippostrongylus</taxon>
    </lineage>
</organism>
<dbReference type="WBParaSite" id="NBR_0001169501-mRNA-1">
    <property type="protein sequence ID" value="NBR_0001169501-mRNA-1"/>
    <property type="gene ID" value="NBR_0001169501"/>
</dbReference>
<evidence type="ECO:0000313" key="2">
    <source>
        <dbReference type="Proteomes" id="UP000271162"/>
    </source>
</evidence>
<reference evidence="1 2" key="2">
    <citation type="submission" date="2018-11" db="EMBL/GenBank/DDBJ databases">
        <authorList>
            <consortium name="Pathogen Informatics"/>
        </authorList>
    </citation>
    <scope>NUCLEOTIDE SEQUENCE [LARGE SCALE GENOMIC DNA]</scope>
</reference>
<reference evidence="3" key="1">
    <citation type="submission" date="2017-02" db="UniProtKB">
        <authorList>
            <consortium name="WormBaseParasite"/>
        </authorList>
    </citation>
    <scope>IDENTIFICATION</scope>
</reference>
<keyword evidence="2" id="KW-1185">Reference proteome</keyword>
<protein>
    <submittedName>
        <fullName evidence="1 3">Uncharacterized protein</fullName>
    </submittedName>
</protein>
<proteinExistence type="predicted"/>
<evidence type="ECO:0000313" key="3">
    <source>
        <dbReference type="WBParaSite" id="NBR_0001169501-mRNA-1"/>
    </source>
</evidence>
<gene>
    <name evidence="1" type="ORF">NBR_LOCUS11696</name>
</gene>
<evidence type="ECO:0000313" key="1">
    <source>
        <dbReference type="EMBL" id="VDL75285.1"/>
    </source>
</evidence>